<reference evidence="2 3" key="1">
    <citation type="journal article" date="2019" name="Int. J. Syst. Evol. Microbiol.">
        <title>The Global Catalogue of Microorganisms (GCM) 10K type strain sequencing project: providing services to taxonomists for standard genome sequencing and annotation.</title>
        <authorList>
            <consortium name="The Broad Institute Genomics Platform"/>
            <consortium name="The Broad Institute Genome Sequencing Center for Infectious Disease"/>
            <person name="Wu L."/>
            <person name="Ma J."/>
        </authorList>
    </citation>
    <scope>NUCLEOTIDE SEQUENCE [LARGE SCALE GENOMIC DNA]</scope>
    <source>
        <strain evidence="2 3">JCM 8201</strain>
    </source>
</reference>
<protein>
    <recommendedName>
        <fullName evidence="1">Ferric siderophore reductase C-terminal domain-containing protein</fullName>
    </recommendedName>
</protein>
<dbReference type="Pfam" id="PF11575">
    <property type="entry name" value="FhuF_C"/>
    <property type="match status" value="1"/>
</dbReference>
<evidence type="ECO:0000313" key="3">
    <source>
        <dbReference type="Proteomes" id="UP001501842"/>
    </source>
</evidence>
<keyword evidence="3" id="KW-1185">Reference proteome</keyword>
<feature type="domain" description="Ferric siderophore reductase C-terminal" evidence="1">
    <location>
        <begin position="211"/>
        <end position="231"/>
    </location>
</feature>
<organism evidence="2 3">
    <name type="scientific">Actinocorallia aurantiaca</name>
    <dbReference type="NCBI Taxonomy" id="46204"/>
    <lineage>
        <taxon>Bacteria</taxon>
        <taxon>Bacillati</taxon>
        <taxon>Actinomycetota</taxon>
        <taxon>Actinomycetes</taxon>
        <taxon>Streptosporangiales</taxon>
        <taxon>Thermomonosporaceae</taxon>
        <taxon>Actinocorallia</taxon>
    </lineage>
</organism>
<sequence>MSSPGQAIADVSRIGGYFHLYTDDAPPGPWRPLRRLLTDEAAFAHRVAVTAERLGTAETRVAASILHLGIATRLWSPVLGAAVVHRVLLDWTADTLEWKDAPGGPLPLRLPAPSARPVTDLVQAAEPLYRTVSALLEPLAGLVLGQVEIAPRLLWGNAASALAGGIRELARDRPGHAADALALGDALLGLGHLKSTGHFTEPAPGRPFFTRTTCCLYYRVPGAGKCGDCALLAPSARQAQWARELRGNP</sequence>
<proteinExistence type="predicted"/>
<dbReference type="Proteomes" id="UP001501842">
    <property type="component" value="Unassembled WGS sequence"/>
</dbReference>
<dbReference type="RefSeq" id="WP_344451675.1">
    <property type="nucleotide sequence ID" value="NZ_BAAATZ010000013.1"/>
</dbReference>
<comment type="caution">
    <text evidence="2">The sequence shown here is derived from an EMBL/GenBank/DDBJ whole genome shotgun (WGS) entry which is preliminary data.</text>
</comment>
<dbReference type="InterPro" id="IPR024726">
    <property type="entry name" value="FhuF_C"/>
</dbReference>
<accession>A0ABN3UAS1</accession>
<name>A0ABN3UAS1_9ACTN</name>
<gene>
    <name evidence="2" type="ORF">GCM10010439_36660</name>
</gene>
<dbReference type="EMBL" id="BAAATZ010000013">
    <property type="protein sequence ID" value="GAA2728445.1"/>
    <property type="molecule type" value="Genomic_DNA"/>
</dbReference>
<evidence type="ECO:0000313" key="2">
    <source>
        <dbReference type="EMBL" id="GAA2728445.1"/>
    </source>
</evidence>
<evidence type="ECO:0000259" key="1">
    <source>
        <dbReference type="Pfam" id="PF11575"/>
    </source>
</evidence>